<dbReference type="RefSeq" id="WP_241036231.1">
    <property type="nucleotide sequence ID" value="NZ_BAAAJF010000020.1"/>
</dbReference>
<evidence type="ECO:0000259" key="9">
    <source>
        <dbReference type="PROSITE" id="PS50928"/>
    </source>
</evidence>
<name>A0ABS9TCC9_9PSEU</name>
<evidence type="ECO:0000256" key="2">
    <source>
        <dbReference type="ARBA" id="ARBA00022448"/>
    </source>
</evidence>
<keyword evidence="11" id="KW-1185">Reference proteome</keyword>
<dbReference type="SUPFAM" id="SSF161098">
    <property type="entry name" value="MetI-like"/>
    <property type="match status" value="1"/>
</dbReference>
<dbReference type="Pfam" id="PF00528">
    <property type="entry name" value="BPD_transp_1"/>
    <property type="match status" value="1"/>
</dbReference>
<feature type="transmembrane region" description="Helical" evidence="7">
    <location>
        <begin position="93"/>
        <end position="114"/>
    </location>
</feature>
<evidence type="ECO:0000256" key="6">
    <source>
        <dbReference type="ARBA" id="ARBA00023136"/>
    </source>
</evidence>
<protein>
    <submittedName>
        <fullName evidence="10">Sugar ABC transporter permease</fullName>
    </submittedName>
</protein>
<organism evidence="10 11">
    <name type="scientific">Pseudonocardia alaniniphila</name>
    <dbReference type="NCBI Taxonomy" id="75291"/>
    <lineage>
        <taxon>Bacteria</taxon>
        <taxon>Bacillati</taxon>
        <taxon>Actinomycetota</taxon>
        <taxon>Actinomycetes</taxon>
        <taxon>Pseudonocardiales</taxon>
        <taxon>Pseudonocardiaceae</taxon>
        <taxon>Pseudonocardia</taxon>
    </lineage>
</organism>
<comment type="caution">
    <text evidence="10">The sequence shown here is derived from an EMBL/GenBank/DDBJ whole genome shotgun (WGS) entry which is preliminary data.</text>
</comment>
<feature type="transmembrane region" description="Helical" evidence="7">
    <location>
        <begin position="280"/>
        <end position="300"/>
    </location>
</feature>
<gene>
    <name evidence="10" type="ORF">MMF94_10945</name>
</gene>
<keyword evidence="5 7" id="KW-1133">Transmembrane helix</keyword>
<dbReference type="EMBL" id="JAKXMK010000008">
    <property type="protein sequence ID" value="MCH6166201.1"/>
    <property type="molecule type" value="Genomic_DNA"/>
</dbReference>
<sequence length="312" mass="34666">MVTATPAAPAPPTRPATSDRGRRHRPGETSGLLFVLPFMIVFAVFMVWPVIAGLVNSFFNKSLAGKPSQFLGLANWRELFGDPAVWQSLGNTALFTLLSTPLLVVTGLAMALLAHRARRLGWLLRFSYFAPFVLPATVVSLIWVWLYQPEFGLFNSWIEALGGSAVPWLTTEGVAMVAIVVATTWWTVGFNFLLYLAALQQIPRDLYEAASLDGASARQQLWHITLPQLRRTTGLIVVLQVLASLRVFDQVYLMTEGGPNSTTRPVLQYIYETGFTSFRLGYASAISYLLFVIILLLAVFQLRLTVRNRSEP</sequence>
<feature type="region of interest" description="Disordered" evidence="8">
    <location>
        <begin position="1"/>
        <end position="25"/>
    </location>
</feature>
<evidence type="ECO:0000256" key="8">
    <source>
        <dbReference type="SAM" id="MobiDB-lite"/>
    </source>
</evidence>
<evidence type="ECO:0000256" key="4">
    <source>
        <dbReference type="ARBA" id="ARBA00022692"/>
    </source>
</evidence>
<evidence type="ECO:0000256" key="5">
    <source>
        <dbReference type="ARBA" id="ARBA00022989"/>
    </source>
</evidence>
<keyword evidence="6 7" id="KW-0472">Membrane</keyword>
<proteinExistence type="inferred from homology"/>
<accession>A0ABS9TCC9</accession>
<keyword evidence="4 7" id="KW-0812">Transmembrane</keyword>
<dbReference type="InterPro" id="IPR051393">
    <property type="entry name" value="ABC_transporter_permease"/>
</dbReference>
<dbReference type="CDD" id="cd06261">
    <property type="entry name" value="TM_PBP2"/>
    <property type="match status" value="1"/>
</dbReference>
<evidence type="ECO:0000256" key="7">
    <source>
        <dbReference type="RuleBase" id="RU363032"/>
    </source>
</evidence>
<comment type="similarity">
    <text evidence="7">Belongs to the binding-protein-dependent transport system permease family.</text>
</comment>
<comment type="subcellular location">
    <subcellularLocation>
        <location evidence="1 7">Cell membrane</location>
        <topology evidence="1 7">Multi-pass membrane protein</topology>
    </subcellularLocation>
</comment>
<reference evidence="10 11" key="1">
    <citation type="submission" date="2022-03" db="EMBL/GenBank/DDBJ databases">
        <title>Pseudonocardia alaer sp. nov., a novel actinomycete isolated from reed forest soil.</title>
        <authorList>
            <person name="Wang L."/>
        </authorList>
    </citation>
    <scope>NUCLEOTIDE SEQUENCE [LARGE SCALE GENOMIC DNA]</scope>
    <source>
        <strain evidence="10 11">Y-16303</strain>
    </source>
</reference>
<dbReference type="InterPro" id="IPR035906">
    <property type="entry name" value="MetI-like_sf"/>
</dbReference>
<evidence type="ECO:0000313" key="11">
    <source>
        <dbReference type="Proteomes" id="UP001299970"/>
    </source>
</evidence>
<feature type="domain" description="ABC transmembrane type-1" evidence="9">
    <location>
        <begin position="89"/>
        <end position="301"/>
    </location>
</feature>
<dbReference type="PROSITE" id="PS50928">
    <property type="entry name" value="ABC_TM1"/>
    <property type="match status" value="1"/>
</dbReference>
<evidence type="ECO:0000256" key="3">
    <source>
        <dbReference type="ARBA" id="ARBA00022475"/>
    </source>
</evidence>
<feature type="transmembrane region" description="Helical" evidence="7">
    <location>
        <begin position="126"/>
        <end position="146"/>
    </location>
</feature>
<keyword evidence="3" id="KW-1003">Cell membrane</keyword>
<keyword evidence="2 7" id="KW-0813">Transport</keyword>
<dbReference type="PANTHER" id="PTHR30193:SF41">
    <property type="entry name" value="DIACETYLCHITOBIOSE UPTAKE SYSTEM PERMEASE PROTEIN NGCF"/>
    <property type="match status" value="1"/>
</dbReference>
<evidence type="ECO:0000256" key="1">
    <source>
        <dbReference type="ARBA" id="ARBA00004651"/>
    </source>
</evidence>
<dbReference type="Gene3D" id="1.10.3720.10">
    <property type="entry name" value="MetI-like"/>
    <property type="match status" value="1"/>
</dbReference>
<feature type="transmembrane region" description="Helical" evidence="7">
    <location>
        <begin position="174"/>
        <end position="197"/>
    </location>
</feature>
<feature type="transmembrane region" description="Helical" evidence="7">
    <location>
        <begin position="32"/>
        <end position="51"/>
    </location>
</feature>
<evidence type="ECO:0000313" key="10">
    <source>
        <dbReference type="EMBL" id="MCH6166201.1"/>
    </source>
</evidence>
<dbReference type="PANTHER" id="PTHR30193">
    <property type="entry name" value="ABC TRANSPORTER PERMEASE PROTEIN"/>
    <property type="match status" value="1"/>
</dbReference>
<dbReference type="InterPro" id="IPR000515">
    <property type="entry name" value="MetI-like"/>
</dbReference>
<dbReference type="Proteomes" id="UP001299970">
    <property type="component" value="Unassembled WGS sequence"/>
</dbReference>